<evidence type="ECO:0000259" key="8">
    <source>
        <dbReference type="Pfam" id="PF20684"/>
    </source>
</evidence>
<sequence>MDYPWLAPVPEGQVRHEVNPPHMTSSLLAGAFATTCVATVTVFMRLFTRLYVVRTRLNIDDYFVTISAIFAWALAFIILKQIQHGAGYHMWDIRFDNYNIWFPIYTTCATIIYALSISFSKLSVLFLYLRLSPQLWFRRGVWFLITTVTCYSIVYVFMSIFSCKPIRASWDLSIPVKEVVCLDKLTVYISLSVANIVMDILILLLPIPVVVPLQMAKRQKMSLILLFGTGAFVCGVAIKRTVGLPGLVGSTDYCWDAVPQLNLSYLEVNAGIICASVPALKPFFMRYLPAFISSRISSNKGGRSSMSGKSGRGLNTVVQQNMERRRRQDESLELSSHDGKKTDEDDNDEAKLWTGYQNVKSALCNVRESPRRQQQQQQQKQHQDIESSSVDTIDEMTGPRKGERSVTVSAMGCNGECKKGATGIMVKRETTVSEQEQQSKQSYPGGCPV</sequence>
<feature type="compositionally biased region" description="Basic and acidic residues" evidence="6">
    <location>
        <begin position="322"/>
        <end position="343"/>
    </location>
</feature>
<gene>
    <name evidence="9" type="ORF">C8035_v005002</name>
</gene>
<dbReference type="PANTHER" id="PTHR33048">
    <property type="entry name" value="PTH11-LIKE INTEGRAL MEMBRANE PROTEIN (AFU_ORTHOLOGUE AFUA_5G11245)"/>
    <property type="match status" value="1"/>
</dbReference>
<dbReference type="Proteomes" id="UP000295083">
    <property type="component" value="Unassembled WGS sequence"/>
</dbReference>
<evidence type="ECO:0000256" key="2">
    <source>
        <dbReference type="ARBA" id="ARBA00022692"/>
    </source>
</evidence>
<evidence type="ECO:0000313" key="9">
    <source>
        <dbReference type="EMBL" id="TDZ29657.1"/>
    </source>
</evidence>
<dbReference type="InterPro" id="IPR052337">
    <property type="entry name" value="SAT4-like"/>
</dbReference>
<evidence type="ECO:0000256" key="7">
    <source>
        <dbReference type="SAM" id="Phobius"/>
    </source>
</evidence>
<feature type="transmembrane region" description="Helical" evidence="7">
    <location>
        <begin position="223"/>
        <end position="242"/>
    </location>
</feature>
<feature type="transmembrane region" description="Helical" evidence="7">
    <location>
        <begin position="27"/>
        <end position="47"/>
    </location>
</feature>
<reference evidence="9 10" key="1">
    <citation type="submission" date="2018-11" db="EMBL/GenBank/DDBJ databases">
        <title>Genome sequence and assembly of Colletotrichum spinosum.</title>
        <authorList>
            <person name="Gan P."/>
            <person name="Shirasu K."/>
        </authorList>
    </citation>
    <scope>NUCLEOTIDE SEQUENCE [LARGE SCALE GENOMIC DNA]</scope>
    <source>
        <strain evidence="9 10">CBS 515.97</strain>
    </source>
</reference>
<dbReference type="PANTHER" id="PTHR33048:SF124">
    <property type="entry name" value="INTEGRAL MEMBRANE PROTEIN"/>
    <property type="match status" value="1"/>
</dbReference>
<feature type="region of interest" description="Disordered" evidence="6">
    <location>
        <begin position="430"/>
        <end position="449"/>
    </location>
</feature>
<keyword evidence="3 7" id="KW-1133">Transmembrane helix</keyword>
<evidence type="ECO:0000256" key="1">
    <source>
        <dbReference type="ARBA" id="ARBA00004141"/>
    </source>
</evidence>
<feature type="transmembrane region" description="Helical" evidence="7">
    <location>
        <begin position="59"/>
        <end position="82"/>
    </location>
</feature>
<comment type="similarity">
    <text evidence="5">Belongs to the SAT4 family.</text>
</comment>
<evidence type="ECO:0000256" key="3">
    <source>
        <dbReference type="ARBA" id="ARBA00022989"/>
    </source>
</evidence>
<feature type="transmembrane region" description="Helical" evidence="7">
    <location>
        <begin position="102"/>
        <end position="129"/>
    </location>
</feature>
<keyword evidence="10" id="KW-1185">Reference proteome</keyword>
<feature type="transmembrane region" description="Helical" evidence="7">
    <location>
        <begin position="141"/>
        <end position="161"/>
    </location>
</feature>
<dbReference type="GO" id="GO:0016020">
    <property type="term" value="C:membrane"/>
    <property type="evidence" value="ECO:0007669"/>
    <property type="project" value="UniProtKB-SubCell"/>
</dbReference>
<protein>
    <submittedName>
        <fullName evidence="9">Satratoxin biosynthesis SC1 cluster protein 4</fullName>
    </submittedName>
</protein>
<accession>A0A4R8PV17</accession>
<keyword evidence="2 7" id="KW-0812">Transmembrane</keyword>
<dbReference type="Pfam" id="PF20684">
    <property type="entry name" value="Fung_rhodopsin"/>
    <property type="match status" value="1"/>
</dbReference>
<feature type="domain" description="Rhodopsin" evidence="8">
    <location>
        <begin position="44"/>
        <end position="285"/>
    </location>
</feature>
<feature type="region of interest" description="Disordered" evidence="6">
    <location>
        <begin position="367"/>
        <end position="406"/>
    </location>
</feature>
<feature type="compositionally biased region" description="Low complexity" evidence="6">
    <location>
        <begin position="298"/>
        <end position="313"/>
    </location>
</feature>
<evidence type="ECO:0000256" key="4">
    <source>
        <dbReference type="ARBA" id="ARBA00023136"/>
    </source>
</evidence>
<comment type="subcellular location">
    <subcellularLocation>
        <location evidence="1">Membrane</location>
        <topology evidence="1">Multi-pass membrane protein</topology>
    </subcellularLocation>
</comment>
<keyword evidence="4 7" id="KW-0472">Membrane</keyword>
<name>A0A4R8PV17_9PEZI</name>
<feature type="compositionally biased region" description="Polar residues" evidence="6">
    <location>
        <begin position="432"/>
        <end position="442"/>
    </location>
</feature>
<evidence type="ECO:0000256" key="6">
    <source>
        <dbReference type="SAM" id="MobiDB-lite"/>
    </source>
</evidence>
<dbReference type="EMBL" id="QAPG01000205">
    <property type="protein sequence ID" value="TDZ29657.1"/>
    <property type="molecule type" value="Genomic_DNA"/>
</dbReference>
<comment type="caution">
    <text evidence="9">The sequence shown here is derived from an EMBL/GenBank/DDBJ whole genome shotgun (WGS) entry which is preliminary data.</text>
</comment>
<feature type="transmembrane region" description="Helical" evidence="7">
    <location>
        <begin position="187"/>
        <end position="211"/>
    </location>
</feature>
<organism evidence="9 10">
    <name type="scientific">Colletotrichum spinosum</name>
    <dbReference type="NCBI Taxonomy" id="1347390"/>
    <lineage>
        <taxon>Eukaryota</taxon>
        <taxon>Fungi</taxon>
        <taxon>Dikarya</taxon>
        <taxon>Ascomycota</taxon>
        <taxon>Pezizomycotina</taxon>
        <taxon>Sordariomycetes</taxon>
        <taxon>Hypocreomycetidae</taxon>
        <taxon>Glomerellales</taxon>
        <taxon>Glomerellaceae</taxon>
        <taxon>Colletotrichum</taxon>
        <taxon>Colletotrichum orbiculare species complex</taxon>
    </lineage>
</organism>
<evidence type="ECO:0000313" key="10">
    <source>
        <dbReference type="Proteomes" id="UP000295083"/>
    </source>
</evidence>
<proteinExistence type="inferred from homology"/>
<dbReference type="InterPro" id="IPR049326">
    <property type="entry name" value="Rhodopsin_dom_fungi"/>
</dbReference>
<dbReference type="AlphaFoldDB" id="A0A4R8PV17"/>
<evidence type="ECO:0000256" key="5">
    <source>
        <dbReference type="ARBA" id="ARBA00038359"/>
    </source>
</evidence>
<feature type="region of interest" description="Disordered" evidence="6">
    <location>
        <begin position="298"/>
        <end position="349"/>
    </location>
</feature>